<feature type="transmembrane region" description="Helical" evidence="2">
    <location>
        <begin position="328"/>
        <end position="351"/>
    </location>
</feature>
<feature type="transmembrane region" description="Helical" evidence="2">
    <location>
        <begin position="7"/>
        <end position="26"/>
    </location>
</feature>
<keyword evidence="2" id="KW-0812">Transmembrane</keyword>
<dbReference type="GO" id="GO:0009103">
    <property type="term" value="P:lipopolysaccharide biosynthetic process"/>
    <property type="evidence" value="ECO:0007669"/>
    <property type="project" value="TreeGrafter"/>
</dbReference>
<feature type="transmembrane region" description="Helical" evidence="2">
    <location>
        <begin position="191"/>
        <end position="209"/>
    </location>
</feature>
<reference evidence="4 5" key="1">
    <citation type="journal article" date="2013" name="ISME J.">
        <title>A metabolic model for members of the genus Tetrasphaera involved in enhanced biological phosphorus removal.</title>
        <authorList>
            <person name="Kristiansen R."/>
            <person name="Nguyen H.T.T."/>
            <person name="Saunders A.M."/>
            <person name="Nielsen J.L."/>
            <person name="Wimmer R."/>
            <person name="Le V.Q."/>
            <person name="McIlroy S.J."/>
            <person name="Petrovski S."/>
            <person name="Seviour R.J."/>
            <person name="Calteau A."/>
            <person name="Nielsen K.L."/>
            <person name="Nielsen P.H."/>
        </authorList>
    </citation>
    <scope>NUCLEOTIDE SEQUENCE [LARGE SCALE GENOMIC DNA]</scope>
    <source>
        <strain evidence="4 5">Ben 74</strain>
    </source>
</reference>
<feature type="transmembrane region" description="Helical" evidence="2">
    <location>
        <begin position="46"/>
        <end position="64"/>
    </location>
</feature>
<accession>A0A077MDB0</accession>
<feature type="transmembrane region" description="Helical" evidence="2">
    <location>
        <begin position="221"/>
        <end position="241"/>
    </location>
</feature>
<keyword evidence="4" id="KW-0012">Acyltransferase</keyword>
<dbReference type="RefSeq" id="WP_048547255.1">
    <property type="nucleotide sequence ID" value="NZ_HF571038.1"/>
</dbReference>
<feature type="transmembrane region" description="Helical" evidence="2">
    <location>
        <begin position="85"/>
        <end position="104"/>
    </location>
</feature>
<feature type="transmembrane region" description="Helical" evidence="2">
    <location>
        <begin position="261"/>
        <end position="280"/>
    </location>
</feature>
<comment type="caution">
    <text evidence="4">The sequence shown here is derived from an EMBL/GenBank/DDBJ whole genome shotgun (WGS) entry which is preliminary data.</text>
</comment>
<keyword evidence="5" id="KW-1185">Reference proteome</keyword>
<evidence type="ECO:0000256" key="1">
    <source>
        <dbReference type="SAM" id="MobiDB-lite"/>
    </source>
</evidence>
<gene>
    <name evidence="4" type="ORF">BN13_770046</name>
</gene>
<dbReference type="EMBL" id="CAJC01000191">
    <property type="protein sequence ID" value="CCI54609.1"/>
    <property type="molecule type" value="Genomic_DNA"/>
</dbReference>
<evidence type="ECO:0000313" key="5">
    <source>
        <dbReference type="Proteomes" id="UP000035720"/>
    </source>
</evidence>
<dbReference type="AlphaFoldDB" id="A0A077MDB0"/>
<dbReference type="InterPro" id="IPR050879">
    <property type="entry name" value="Acyltransferase_3"/>
</dbReference>
<organism evidence="4 5">
    <name type="scientific">Nostocoides jenkinsii Ben 74</name>
    <dbReference type="NCBI Taxonomy" id="1193518"/>
    <lineage>
        <taxon>Bacteria</taxon>
        <taxon>Bacillati</taxon>
        <taxon>Actinomycetota</taxon>
        <taxon>Actinomycetes</taxon>
        <taxon>Micrococcales</taxon>
        <taxon>Intrasporangiaceae</taxon>
        <taxon>Nostocoides</taxon>
    </lineage>
</organism>
<dbReference type="PANTHER" id="PTHR23028">
    <property type="entry name" value="ACETYLTRANSFERASE"/>
    <property type="match status" value="1"/>
</dbReference>
<proteinExistence type="predicted"/>
<dbReference type="GO" id="GO:0016747">
    <property type="term" value="F:acyltransferase activity, transferring groups other than amino-acyl groups"/>
    <property type="evidence" value="ECO:0007669"/>
    <property type="project" value="InterPro"/>
</dbReference>
<evidence type="ECO:0000256" key="2">
    <source>
        <dbReference type="SAM" id="Phobius"/>
    </source>
</evidence>
<feature type="domain" description="Acyltransferase 3" evidence="3">
    <location>
        <begin position="6"/>
        <end position="349"/>
    </location>
</feature>
<dbReference type="STRING" id="1193518.BN13_770046"/>
<keyword evidence="4" id="KW-0808">Transferase</keyword>
<dbReference type="InterPro" id="IPR002656">
    <property type="entry name" value="Acyl_transf_3_dom"/>
</dbReference>
<evidence type="ECO:0000259" key="3">
    <source>
        <dbReference type="Pfam" id="PF01757"/>
    </source>
</evidence>
<feature type="region of interest" description="Disordered" evidence="1">
    <location>
        <begin position="360"/>
        <end position="382"/>
    </location>
</feature>
<keyword evidence="2" id="KW-1133">Transmembrane helix</keyword>
<dbReference type="Pfam" id="PF01757">
    <property type="entry name" value="Acyl_transf_3"/>
    <property type="match status" value="1"/>
</dbReference>
<sequence>MRAHVAALDGLRFVAATLVVLTHAAFLTGSVTTTGLLGRLMGRGDLGVLIFFVLSGYLLHHGFVRARSGAPVSTTAYLSRRAARVLPAYWLVLVVVTIAAHPSARDVVLHAAAAQIYVAEAQITGYSQSWSIATEVSFYLCLPVAAWGLARAARRNPDWPAAICAAAVPLGIGITWLTSSSDLLTEVPYERWLPACSATFALGMLLAEVRARPSHVVSRWLGRLAAAPGPLLAVGGAAYLLATTPVAGKLTLGTVDGSRLAVKMTLGCIVAGAFLLPLILGPGNLWRATLAHPWAAGLGRISYGIFLWHVPVFTALYAVSGLEPFSGGLIPLLAFGMPITLGLAAVTYRFVERPLLARTRPQDDQQREQARRAGADLDPGRA</sequence>
<feature type="transmembrane region" description="Helical" evidence="2">
    <location>
        <begin position="301"/>
        <end position="322"/>
    </location>
</feature>
<keyword evidence="2" id="KW-0472">Membrane</keyword>
<feature type="transmembrane region" description="Helical" evidence="2">
    <location>
        <begin position="130"/>
        <end position="149"/>
    </location>
</feature>
<feature type="transmembrane region" description="Helical" evidence="2">
    <location>
        <begin position="161"/>
        <end position="179"/>
    </location>
</feature>
<name>A0A077MDB0_9MICO</name>
<dbReference type="GO" id="GO:0016020">
    <property type="term" value="C:membrane"/>
    <property type="evidence" value="ECO:0007669"/>
    <property type="project" value="TreeGrafter"/>
</dbReference>
<protein>
    <submittedName>
        <fullName evidence="4">Putative acyltransferase</fullName>
    </submittedName>
</protein>
<dbReference type="Proteomes" id="UP000035720">
    <property type="component" value="Unassembled WGS sequence"/>
</dbReference>
<dbReference type="PANTHER" id="PTHR23028:SF53">
    <property type="entry name" value="ACYL_TRANSF_3 DOMAIN-CONTAINING PROTEIN"/>
    <property type="match status" value="1"/>
</dbReference>
<evidence type="ECO:0000313" key="4">
    <source>
        <dbReference type="EMBL" id="CCI54609.1"/>
    </source>
</evidence>